<name>A0A2Z6PAT7_TRISU</name>
<dbReference type="EMBL" id="DF973862">
    <property type="protein sequence ID" value="GAU41399.1"/>
    <property type="molecule type" value="Genomic_DNA"/>
</dbReference>
<keyword evidence="3" id="KW-1185">Reference proteome</keyword>
<evidence type="ECO:0000313" key="2">
    <source>
        <dbReference type="EMBL" id="GAU41399.1"/>
    </source>
</evidence>
<proteinExistence type="predicted"/>
<reference evidence="3" key="1">
    <citation type="journal article" date="2017" name="Front. Plant Sci.">
        <title>Climate Clever Clovers: New Paradigm to Reduce the Environmental Footprint of Ruminants by Breeding Low Methanogenic Forages Utilizing Haplotype Variation.</title>
        <authorList>
            <person name="Kaur P."/>
            <person name="Appels R."/>
            <person name="Bayer P.E."/>
            <person name="Keeble-Gagnere G."/>
            <person name="Wang J."/>
            <person name="Hirakawa H."/>
            <person name="Shirasawa K."/>
            <person name="Vercoe P."/>
            <person name="Stefanova K."/>
            <person name="Durmic Z."/>
            <person name="Nichols P."/>
            <person name="Revell C."/>
            <person name="Isobe S.N."/>
            <person name="Edwards D."/>
            <person name="Erskine W."/>
        </authorList>
    </citation>
    <scope>NUCLEOTIDE SEQUENCE [LARGE SCALE GENOMIC DNA]</scope>
    <source>
        <strain evidence="3">cv. Daliak</strain>
    </source>
</reference>
<sequence>MKTQGESVEEQTEQGTINTNPSRAGNNLSPSVHVDELVIASESQCQTKLIAPSCLNRTFLVQSSQ</sequence>
<gene>
    <name evidence="2" type="ORF">TSUD_244840</name>
</gene>
<protein>
    <submittedName>
        <fullName evidence="2">Uncharacterized protein</fullName>
    </submittedName>
</protein>
<evidence type="ECO:0000256" key="1">
    <source>
        <dbReference type="SAM" id="MobiDB-lite"/>
    </source>
</evidence>
<organism evidence="2 3">
    <name type="scientific">Trifolium subterraneum</name>
    <name type="common">Subterranean clover</name>
    <dbReference type="NCBI Taxonomy" id="3900"/>
    <lineage>
        <taxon>Eukaryota</taxon>
        <taxon>Viridiplantae</taxon>
        <taxon>Streptophyta</taxon>
        <taxon>Embryophyta</taxon>
        <taxon>Tracheophyta</taxon>
        <taxon>Spermatophyta</taxon>
        <taxon>Magnoliopsida</taxon>
        <taxon>eudicotyledons</taxon>
        <taxon>Gunneridae</taxon>
        <taxon>Pentapetalae</taxon>
        <taxon>rosids</taxon>
        <taxon>fabids</taxon>
        <taxon>Fabales</taxon>
        <taxon>Fabaceae</taxon>
        <taxon>Papilionoideae</taxon>
        <taxon>50 kb inversion clade</taxon>
        <taxon>NPAAA clade</taxon>
        <taxon>Hologalegina</taxon>
        <taxon>IRL clade</taxon>
        <taxon>Trifolieae</taxon>
        <taxon>Trifolium</taxon>
    </lineage>
</organism>
<evidence type="ECO:0000313" key="3">
    <source>
        <dbReference type="Proteomes" id="UP000242715"/>
    </source>
</evidence>
<accession>A0A2Z6PAT7</accession>
<dbReference type="AlphaFoldDB" id="A0A2Z6PAT7"/>
<feature type="compositionally biased region" description="Polar residues" evidence="1">
    <location>
        <begin position="13"/>
        <end position="29"/>
    </location>
</feature>
<dbReference type="Proteomes" id="UP000242715">
    <property type="component" value="Unassembled WGS sequence"/>
</dbReference>
<feature type="region of interest" description="Disordered" evidence="1">
    <location>
        <begin position="1"/>
        <end position="29"/>
    </location>
</feature>